<comment type="similarity">
    <text evidence="1">Belongs to the carbohydrate kinase PfkB family.</text>
</comment>
<dbReference type="Gene3D" id="3.40.1190.20">
    <property type="match status" value="1"/>
</dbReference>
<dbReference type="eggNOG" id="COG0524">
    <property type="taxonomic scope" value="Bacteria"/>
</dbReference>
<gene>
    <name evidence="5" type="ORF">SAMN05444380_12164</name>
</gene>
<dbReference type="InParanoid" id="A0A1I2E7G2"/>
<evidence type="ECO:0000256" key="1">
    <source>
        <dbReference type="ARBA" id="ARBA00010688"/>
    </source>
</evidence>
<dbReference type="InterPro" id="IPR052700">
    <property type="entry name" value="Carb_kinase_PfkB-like"/>
</dbReference>
<proteinExistence type="inferred from homology"/>
<dbReference type="Pfam" id="PF00294">
    <property type="entry name" value="PfkB"/>
    <property type="match status" value="1"/>
</dbReference>
<accession>A0A1I2E7G2</accession>
<reference evidence="5 6" key="1">
    <citation type="submission" date="2016-10" db="EMBL/GenBank/DDBJ databases">
        <authorList>
            <person name="de Groot N.N."/>
        </authorList>
    </citation>
    <scope>NUCLEOTIDE SEQUENCE [LARGE SCALE GENOMIC DNA]</scope>
    <source>
        <strain evidence="5 6">DSM 19012</strain>
    </source>
</reference>
<evidence type="ECO:0000256" key="3">
    <source>
        <dbReference type="ARBA" id="ARBA00022777"/>
    </source>
</evidence>
<keyword evidence="3 5" id="KW-0418">Kinase</keyword>
<dbReference type="STRING" id="385682.SAMN05444380_12164"/>
<keyword evidence="2" id="KW-0808">Transferase</keyword>
<evidence type="ECO:0000313" key="5">
    <source>
        <dbReference type="EMBL" id="SFE88647.1"/>
    </source>
</evidence>
<sequence length="110" mass="11975">MNRVIGMGNALIDILTRLDDDKVLSDLELPKGSMQLVGQEAIQRVLEATASYPRHQASGGSAANTIHGLASLGIETAFIGKVGRDEWGGFFRSDLERRNIKPILLEGKQE</sequence>
<dbReference type="PANTHER" id="PTHR43320">
    <property type="entry name" value="SUGAR KINASE"/>
    <property type="match status" value="1"/>
</dbReference>
<dbReference type="EMBL" id="FONA01000021">
    <property type="protein sequence ID" value="SFE88647.1"/>
    <property type="molecule type" value="Genomic_DNA"/>
</dbReference>
<name>A0A1I2E7G2_9BACT</name>
<organism evidence="5 6">
    <name type="scientific">Thermophagus xiamenensis</name>
    <dbReference type="NCBI Taxonomy" id="385682"/>
    <lineage>
        <taxon>Bacteria</taxon>
        <taxon>Pseudomonadati</taxon>
        <taxon>Bacteroidota</taxon>
        <taxon>Bacteroidia</taxon>
        <taxon>Marinilabiliales</taxon>
        <taxon>Marinilabiliaceae</taxon>
        <taxon>Thermophagus</taxon>
    </lineage>
</organism>
<feature type="domain" description="Carbohydrate kinase PfkB" evidence="4">
    <location>
        <begin position="56"/>
        <end position="101"/>
    </location>
</feature>
<dbReference type="InterPro" id="IPR029056">
    <property type="entry name" value="Ribokinase-like"/>
</dbReference>
<protein>
    <submittedName>
        <fullName evidence="5">PfkB family carbohydrate kinase</fullName>
    </submittedName>
</protein>
<dbReference type="PANTHER" id="PTHR43320:SF3">
    <property type="entry name" value="CARBOHYDRATE KINASE PFKB DOMAIN-CONTAINING PROTEIN"/>
    <property type="match status" value="1"/>
</dbReference>
<dbReference type="SUPFAM" id="SSF53613">
    <property type="entry name" value="Ribokinase-like"/>
    <property type="match status" value="1"/>
</dbReference>
<dbReference type="Proteomes" id="UP000181976">
    <property type="component" value="Unassembled WGS sequence"/>
</dbReference>
<dbReference type="InterPro" id="IPR011611">
    <property type="entry name" value="PfkB_dom"/>
</dbReference>
<evidence type="ECO:0000256" key="2">
    <source>
        <dbReference type="ARBA" id="ARBA00022679"/>
    </source>
</evidence>
<keyword evidence="6" id="KW-1185">Reference proteome</keyword>
<dbReference type="GO" id="GO:0016301">
    <property type="term" value="F:kinase activity"/>
    <property type="evidence" value="ECO:0007669"/>
    <property type="project" value="UniProtKB-KW"/>
</dbReference>
<evidence type="ECO:0000313" key="6">
    <source>
        <dbReference type="Proteomes" id="UP000181976"/>
    </source>
</evidence>
<dbReference type="AlphaFoldDB" id="A0A1I2E7G2"/>
<evidence type="ECO:0000259" key="4">
    <source>
        <dbReference type="Pfam" id="PF00294"/>
    </source>
</evidence>